<feature type="transmembrane region" description="Helical" evidence="13">
    <location>
        <begin position="857"/>
        <end position="882"/>
    </location>
</feature>
<dbReference type="SUPFAM" id="SSF53649">
    <property type="entry name" value="Alkaline phosphatase-like"/>
    <property type="match status" value="1"/>
</dbReference>
<keyword evidence="8 13" id="KW-0256">Endoplasmic reticulum</keyword>
<dbReference type="Pfam" id="PF19316">
    <property type="entry name" value="PIGO_PIGG"/>
    <property type="match status" value="1"/>
</dbReference>
<feature type="transmembrane region" description="Helical" evidence="13">
    <location>
        <begin position="816"/>
        <end position="845"/>
    </location>
</feature>
<proteinExistence type="inferred from homology"/>
<feature type="transmembrane region" description="Helical" evidence="13">
    <location>
        <begin position="478"/>
        <end position="498"/>
    </location>
</feature>
<evidence type="ECO:0000256" key="1">
    <source>
        <dbReference type="ARBA" id="ARBA00004477"/>
    </source>
</evidence>
<evidence type="ECO:0000313" key="16">
    <source>
        <dbReference type="Proteomes" id="UP001321749"/>
    </source>
</evidence>
<dbReference type="GO" id="GO:0006506">
    <property type="term" value="P:GPI anchor biosynthetic process"/>
    <property type="evidence" value="ECO:0007669"/>
    <property type="project" value="UniProtKB-KW"/>
</dbReference>
<gene>
    <name evidence="15" type="ORF">QBC42DRAFT_279125</name>
</gene>
<feature type="transmembrane region" description="Helical" evidence="13">
    <location>
        <begin position="767"/>
        <end position="795"/>
    </location>
</feature>
<dbReference type="FunFam" id="3.40.720.10:FF:000045">
    <property type="entry name" value="GPI ethanolamine phosphate transferase 2"/>
    <property type="match status" value="1"/>
</dbReference>
<feature type="transmembrane region" description="Helical" evidence="13">
    <location>
        <begin position="654"/>
        <end position="672"/>
    </location>
</feature>
<dbReference type="InterPro" id="IPR045687">
    <property type="entry name" value="PIGG/GPI7_C"/>
</dbReference>
<evidence type="ECO:0000256" key="8">
    <source>
        <dbReference type="ARBA" id="ARBA00022824"/>
    </source>
</evidence>
<evidence type="ECO:0000256" key="10">
    <source>
        <dbReference type="ARBA" id="ARBA00023136"/>
    </source>
</evidence>
<comment type="caution">
    <text evidence="15">The sequence shown here is derived from an EMBL/GenBank/DDBJ whole genome shotgun (WGS) entry which is preliminary data.</text>
</comment>
<keyword evidence="16" id="KW-1185">Reference proteome</keyword>
<keyword evidence="7 13" id="KW-0812">Transmembrane</keyword>
<evidence type="ECO:0000313" key="15">
    <source>
        <dbReference type="EMBL" id="KAK4457436.1"/>
    </source>
</evidence>
<protein>
    <recommendedName>
        <fullName evidence="4 13">GPI ethanolamine phosphate transferase 2</fullName>
    </recommendedName>
</protein>
<organism evidence="15 16">
    <name type="scientific">Cladorrhinum samala</name>
    <dbReference type="NCBI Taxonomy" id="585594"/>
    <lineage>
        <taxon>Eukaryota</taxon>
        <taxon>Fungi</taxon>
        <taxon>Dikarya</taxon>
        <taxon>Ascomycota</taxon>
        <taxon>Pezizomycotina</taxon>
        <taxon>Sordariomycetes</taxon>
        <taxon>Sordariomycetidae</taxon>
        <taxon>Sordariales</taxon>
        <taxon>Podosporaceae</taxon>
        <taxon>Cladorrhinum</taxon>
    </lineage>
</organism>
<feature type="transmembrane region" description="Helical" evidence="13">
    <location>
        <begin position="593"/>
        <end position="615"/>
    </location>
</feature>
<dbReference type="EMBL" id="MU865115">
    <property type="protein sequence ID" value="KAK4457436.1"/>
    <property type="molecule type" value="Genomic_DNA"/>
</dbReference>
<feature type="transmembrane region" description="Helical" evidence="13">
    <location>
        <begin position="568"/>
        <end position="587"/>
    </location>
</feature>
<keyword evidence="5 13" id="KW-0337">GPI-anchor biosynthesis</keyword>
<evidence type="ECO:0000256" key="11">
    <source>
        <dbReference type="ARBA" id="ARBA00023180"/>
    </source>
</evidence>
<dbReference type="GO" id="GO:0051267">
    <property type="term" value="F:CP2 mannose-ethanolamine phosphotransferase activity"/>
    <property type="evidence" value="ECO:0007669"/>
    <property type="project" value="TreeGrafter"/>
</dbReference>
<dbReference type="Pfam" id="PF01663">
    <property type="entry name" value="Phosphodiest"/>
    <property type="match status" value="1"/>
</dbReference>
<feature type="transmembrane region" description="Helical" evidence="13">
    <location>
        <begin position="20"/>
        <end position="40"/>
    </location>
</feature>
<evidence type="ECO:0000259" key="14">
    <source>
        <dbReference type="Pfam" id="PF19316"/>
    </source>
</evidence>
<reference evidence="15" key="1">
    <citation type="journal article" date="2023" name="Mol. Phylogenet. Evol.">
        <title>Genome-scale phylogeny and comparative genomics of the fungal order Sordariales.</title>
        <authorList>
            <person name="Hensen N."/>
            <person name="Bonometti L."/>
            <person name="Westerberg I."/>
            <person name="Brannstrom I.O."/>
            <person name="Guillou S."/>
            <person name="Cros-Aarteil S."/>
            <person name="Calhoun S."/>
            <person name="Haridas S."/>
            <person name="Kuo A."/>
            <person name="Mondo S."/>
            <person name="Pangilinan J."/>
            <person name="Riley R."/>
            <person name="LaButti K."/>
            <person name="Andreopoulos B."/>
            <person name="Lipzen A."/>
            <person name="Chen C."/>
            <person name="Yan M."/>
            <person name="Daum C."/>
            <person name="Ng V."/>
            <person name="Clum A."/>
            <person name="Steindorff A."/>
            <person name="Ohm R.A."/>
            <person name="Martin F."/>
            <person name="Silar P."/>
            <person name="Natvig D.O."/>
            <person name="Lalanne C."/>
            <person name="Gautier V."/>
            <person name="Ament-Velasquez S.L."/>
            <person name="Kruys A."/>
            <person name="Hutchinson M.I."/>
            <person name="Powell A.J."/>
            <person name="Barry K."/>
            <person name="Miller A.N."/>
            <person name="Grigoriev I.V."/>
            <person name="Debuchy R."/>
            <person name="Gladieux P."/>
            <person name="Hiltunen Thoren M."/>
            <person name="Johannesson H."/>
        </authorList>
    </citation>
    <scope>NUCLEOTIDE SEQUENCE</scope>
    <source>
        <strain evidence="15">PSN324</strain>
    </source>
</reference>
<name>A0AAV9H9H7_9PEZI</name>
<keyword evidence="9 13" id="KW-1133">Transmembrane helix</keyword>
<dbReference type="Gene3D" id="3.40.720.10">
    <property type="entry name" value="Alkaline Phosphatase, subunit A"/>
    <property type="match status" value="1"/>
</dbReference>
<dbReference type="InterPro" id="IPR039527">
    <property type="entry name" value="PIGG/GPI7"/>
</dbReference>
<dbReference type="PANTHER" id="PTHR23072">
    <property type="entry name" value="PHOSPHATIDYLINOSITOL GLYCAN-RELATED"/>
    <property type="match status" value="1"/>
</dbReference>
<dbReference type="InterPro" id="IPR017850">
    <property type="entry name" value="Alkaline_phosphatase_core_sf"/>
</dbReference>
<dbReference type="InterPro" id="IPR037674">
    <property type="entry name" value="PIG-G_N"/>
</dbReference>
<evidence type="ECO:0000256" key="2">
    <source>
        <dbReference type="ARBA" id="ARBA00004687"/>
    </source>
</evidence>
<dbReference type="InterPro" id="IPR002591">
    <property type="entry name" value="Phosphodiest/P_Trfase"/>
</dbReference>
<feature type="domain" description="GPI ethanolamine phosphate transferase 2 C-terminal" evidence="14">
    <location>
        <begin position="442"/>
        <end position="883"/>
    </location>
</feature>
<sequence length="888" mass="97620">MSSSSSSSSPRRGTVSSLLLLIAANLLIPISILIFGAGFFPYKPLLPGFADYEDALENGAQRVPAQFDKLVFMVVDALRSDFVYTADSGFKFTQSLMRAGAAFPFTAHATSPTVTMPRLKAITTGSIPSFLDVVMNLNEGDESASLASQDTWVAQMKRKGTGKSVMYGDDTWLKLFPGVFDRAEGTTSFFVSDFTEVDNNVTRHLPAELKKDDWNTMVLHYLGLDHIGHKGGPRSPHMIPKQREMDEIVRQIYTALETEEHLASTLFVVCGDHGMNDAGNHGASSAGETSPALVFMSPKLKQVRTIFQAPLPEDDEFEYYTVVEQSDLAPTLAALLGFPVPKNNLGGIIPEFLLFWSSKQQVDLLMQNAEQIMKVAGAAFGEQALERGDGQPVSDAQKLAQEFGSLKRSYDDRTRRDADLSDMVKPLSNWLRTSQSFLSGMASNYDLFKMFLGQGVAIVALAFSIYAALSAVNDPPSSFTPLFLILITYGIMMFASSYVEEEHHFWYWATTAWFGYLGVRGLKRGTITYSPTLHVLSTTALLVVTRIIRSWNQTGQKFAGVPDIVKSFLLTNPVLLWFLVILTYLWIHQNLVFGFSGLPIWLSFATATGLVLAAFTFKVAFTLEDAPEIVTDFIRKILELNFTQGVDLISRARAVFIGIGILTGVTLMFMLSGRRISLGQPGTYTLLALMTLLLATQSRTTNIPLLLLSNLQFRLLQFPLLEGLSPAEVSVSVLLMQFSSFFAFGGTNAVSSVDLSSGYNGVSEYDAAVVGLLTFMSNWAGAIWWMLAGSILVLSKREELRIMRARNKRGPAEEKNLWKAHVAALTVFSAGSVVAVMAACAVLRTHLFVWTVFSPKYLYVVAWSLAQHLGVNVLLGGLFYGLGVVEGR</sequence>
<comment type="subcellular location">
    <subcellularLocation>
        <location evidence="1 13">Endoplasmic reticulum membrane</location>
        <topology evidence="1 13">Multi-pass membrane protein</topology>
    </subcellularLocation>
</comment>
<comment type="similarity">
    <text evidence="3 13">Belongs to the PIGG/PIGN/PIGO family. PIGG subfamily.</text>
</comment>
<feature type="transmembrane region" description="Helical" evidence="13">
    <location>
        <begin position="451"/>
        <end position="472"/>
    </location>
</feature>
<keyword evidence="6 13" id="KW-0808">Transferase</keyword>
<evidence type="ECO:0000256" key="6">
    <source>
        <dbReference type="ARBA" id="ARBA00022679"/>
    </source>
</evidence>
<evidence type="ECO:0000256" key="12">
    <source>
        <dbReference type="ARBA" id="ARBA00056729"/>
    </source>
</evidence>
<keyword evidence="10 13" id="KW-0472">Membrane</keyword>
<dbReference type="PANTHER" id="PTHR23072:SF0">
    <property type="entry name" value="GPI ETHANOLAMINE PHOSPHATE TRANSFERASE 2"/>
    <property type="match status" value="1"/>
</dbReference>
<evidence type="ECO:0000256" key="3">
    <source>
        <dbReference type="ARBA" id="ARBA00005315"/>
    </source>
</evidence>
<accession>A0AAV9H9H7</accession>
<evidence type="ECO:0000256" key="5">
    <source>
        <dbReference type="ARBA" id="ARBA00022502"/>
    </source>
</evidence>
<dbReference type="AlphaFoldDB" id="A0AAV9H9H7"/>
<feature type="transmembrane region" description="Helical" evidence="13">
    <location>
        <begin position="528"/>
        <end position="548"/>
    </location>
</feature>
<evidence type="ECO:0000256" key="9">
    <source>
        <dbReference type="ARBA" id="ARBA00022989"/>
    </source>
</evidence>
<dbReference type="CDD" id="cd16024">
    <property type="entry name" value="GPI_EPT_2"/>
    <property type="match status" value="1"/>
</dbReference>
<dbReference type="Proteomes" id="UP001321749">
    <property type="component" value="Unassembled WGS sequence"/>
</dbReference>
<evidence type="ECO:0000256" key="13">
    <source>
        <dbReference type="RuleBase" id="RU367106"/>
    </source>
</evidence>
<keyword evidence="11" id="KW-0325">Glycoprotein</keyword>
<comment type="pathway">
    <text evidence="2 13">Glycolipid biosynthesis; glycosylphosphatidylinositol-anchor biosynthesis.</text>
</comment>
<reference evidence="15" key="2">
    <citation type="submission" date="2023-06" db="EMBL/GenBank/DDBJ databases">
        <authorList>
            <consortium name="Lawrence Berkeley National Laboratory"/>
            <person name="Mondo S.J."/>
            <person name="Hensen N."/>
            <person name="Bonometti L."/>
            <person name="Westerberg I."/>
            <person name="Brannstrom I.O."/>
            <person name="Guillou S."/>
            <person name="Cros-Aarteil S."/>
            <person name="Calhoun S."/>
            <person name="Haridas S."/>
            <person name="Kuo A."/>
            <person name="Pangilinan J."/>
            <person name="Riley R."/>
            <person name="Labutti K."/>
            <person name="Andreopoulos B."/>
            <person name="Lipzen A."/>
            <person name="Chen C."/>
            <person name="Yanf M."/>
            <person name="Daum C."/>
            <person name="Ng V."/>
            <person name="Clum A."/>
            <person name="Steindorff A."/>
            <person name="Ohm R."/>
            <person name="Martin F."/>
            <person name="Silar P."/>
            <person name="Natvig D."/>
            <person name="Lalanne C."/>
            <person name="Gautier V."/>
            <person name="Ament-Velasquez S.L."/>
            <person name="Kruys A."/>
            <person name="Hutchinson M.I."/>
            <person name="Powell A.J."/>
            <person name="Barry K."/>
            <person name="Miller A.N."/>
            <person name="Grigoriev I.V."/>
            <person name="Debuchy R."/>
            <person name="Gladieux P."/>
            <person name="Thoren M.H."/>
            <person name="Johannesson H."/>
        </authorList>
    </citation>
    <scope>NUCLEOTIDE SEQUENCE</scope>
    <source>
        <strain evidence="15">PSN324</strain>
    </source>
</reference>
<evidence type="ECO:0000256" key="4">
    <source>
        <dbReference type="ARBA" id="ARBA00020830"/>
    </source>
</evidence>
<evidence type="ECO:0000256" key="7">
    <source>
        <dbReference type="ARBA" id="ARBA00022692"/>
    </source>
</evidence>
<comment type="function">
    <text evidence="12 13">Ethanolamine phosphate transferase involved in glycosylphosphatidylinositol-anchor biosynthesis. Transfers ethanolamine phosphate to the GPI second mannose.</text>
</comment>
<dbReference type="GO" id="GO:0005789">
    <property type="term" value="C:endoplasmic reticulum membrane"/>
    <property type="evidence" value="ECO:0007669"/>
    <property type="project" value="UniProtKB-SubCell"/>
</dbReference>